<feature type="domain" description="Mce/MlaD" evidence="4">
    <location>
        <begin position="41"/>
        <end position="115"/>
    </location>
</feature>
<dbReference type="AlphaFoldDB" id="A0A1X1ZIP9"/>
<sequence length="506" mass="54000">MRLTRRTIITLSIFASISIVMAGIVGLYYAKLPAVYLGIGRYTVRVQLDRAGELYRAGNVTYRGVEVGKVSKVHLTNSGVEAVLSLKSDVAIPADLIAHVHSASAIGEQYVDLVPRSGKGPMLKNGDVIPQDRTTIPPNINSLLAAANRGLTAIPRDNLKTVVDESYIAFGGLGPELSRLIAGGSKLATGARENLDAITTLIDEPKPILDSQTESSDSIQAWAANLAEITRQVETVERNNSAFTNTIHTIGPIFDSLRKVVDRVEPTLPTAVSNLDAVGEVALTYRDNIEALLVQVPQMVADSQAIQLADKDLKGPYRGLGLSFNLNLNWPPPCTTGFFPVQQQRSAVFEDAPPRPPGLVYCRIPQDSNLTAVRGARNYPCETRPGKRAATVKQCESDEPYVPLNDGFNWKGDPNATLTGQGVPQFDPGEPIPAGFPGGPPAPAASPGRGTASPGETPPPIAAAEYDPATGEYVGPDGQRYKQPTLAGTAGKERTWQQMLTPPTGN</sequence>
<reference evidence="5 6" key="1">
    <citation type="submission" date="2016-01" db="EMBL/GenBank/DDBJ databases">
        <title>The new phylogeny of the genus Mycobacterium.</title>
        <authorList>
            <person name="Tarcisio F."/>
            <person name="Conor M."/>
            <person name="Antonella G."/>
            <person name="Elisabetta G."/>
            <person name="Giulia F.S."/>
            <person name="Sara T."/>
            <person name="Anna F."/>
            <person name="Clotilde B."/>
            <person name="Roberto B."/>
            <person name="Veronica D.S."/>
            <person name="Fabio R."/>
            <person name="Monica P."/>
            <person name="Olivier J."/>
            <person name="Enrico T."/>
            <person name="Nicola S."/>
        </authorList>
    </citation>
    <scope>NUCLEOTIDE SEQUENCE [LARGE SCALE GENOMIC DNA]</scope>
    <source>
        <strain evidence="5 6">DSM 44572</strain>
    </source>
</reference>
<dbReference type="PANTHER" id="PTHR33371:SF16">
    <property type="entry name" value="MCE-FAMILY PROTEIN MCE3F"/>
    <property type="match status" value="1"/>
</dbReference>
<dbReference type="RefSeq" id="WP_085079095.1">
    <property type="nucleotide sequence ID" value="NZ_JACKRZ010000369.1"/>
</dbReference>
<dbReference type="GO" id="GO:0005576">
    <property type="term" value="C:extracellular region"/>
    <property type="evidence" value="ECO:0007669"/>
    <property type="project" value="TreeGrafter"/>
</dbReference>
<feature type="region of interest" description="Disordered" evidence="2">
    <location>
        <begin position="409"/>
        <end position="506"/>
    </location>
</feature>
<evidence type="ECO:0000256" key="2">
    <source>
        <dbReference type="SAM" id="MobiDB-lite"/>
    </source>
</evidence>
<gene>
    <name evidence="5" type="ORF">AWC19_11725</name>
</gene>
<keyword evidence="6" id="KW-1185">Reference proteome</keyword>
<comment type="caution">
    <text evidence="5">The sequence shown here is derived from an EMBL/GenBank/DDBJ whole genome shotgun (WGS) entry which is preliminary data.</text>
</comment>
<evidence type="ECO:0000256" key="3">
    <source>
        <dbReference type="SAM" id="Phobius"/>
    </source>
</evidence>
<keyword evidence="3" id="KW-0812">Transmembrane</keyword>
<dbReference type="Proteomes" id="UP000193529">
    <property type="component" value="Unassembled WGS sequence"/>
</dbReference>
<proteinExistence type="predicted"/>
<evidence type="ECO:0000313" key="6">
    <source>
        <dbReference type="Proteomes" id="UP000193529"/>
    </source>
</evidence>
<evidence type="ECO:0000259" key="4">
    <source>
        <dbReference type="Pfam" id="PF02470"/>
    </source>
</evidence>
<keyword evidence="1" id="KW-0175">Coiled coil</keyword>
<dbReference type="OrthoDB" id="4741753at2"/>
<dbReference type="InterPro" id="IPR005693">
    <property type="entry name" value="Mce"/>
</dbReference>
<dbReference type="EMBL" id="LQPJ01000109">
    <property type="protein sequence ID" value="ORW23229.1"/>
    <property type="molecule type" value="Genomic_DNA"/>
</dbReference>
<dbReference type="NCBIfam" id="TIGR00996">
    <property type="entry name" value="Mtu_fam_mce"/>
    <property type="match status" value="1"/>
</dbReference>
<keyword evidence="3" id="KW-1133">Transmembrane helix</keyword>
<evidence type="ECO:0000313" key="5">
    <source>
        <dbReference type="EMBL" id="ORW23229.1"/>
    </source>
</evidence>
<dbReference type="InterPro" id="IPR003399">
    <property type="entry name" value="Mce/MlaD"/>
</dbReference>
<accession>A0A1X1ZIP9</accession>
<feature type="coiled-coil region" evidence="1">
    <location>
        <begin position="219"/>
        <end position="246"/>
    </location>
</feature>
<feature type="transmembrane region" description="Helical" evidence="3">
    <location>
        <begin position="7"/>
        <end position="29"/>
    </location>
</feature>
<protein>
    <submittedName>
        <fullName evidence="5">Mammalian cell entry protein</fullName>
    </submittedName>
</protein>
<feature type="compositionally biased region" description="Low complexity" evidence="2">
    <location>
        <begin position="445"/>
        <end position="455"/>
    </location>
</feature>
<organism evidence="5 6">
    <name type="scientific">Mycobacterium palustre</name>
    <dbReference type="NCBI Taxonomy" id="153971"/>
    <lineage>
        <taxon>Bacteria</taxon>
        <taxon>Bacillati</taxon>
        <taxon>Actinomycetota</taxon>
        <taxon>Actinomycetes</taxon>
        <taxon>Mycobacteriales</taxon>
        <taxon>Mycobacteriaceae</taxon>
        <taxon>Mycobacterium</taxon>
        <taxon>Mycobacterium simiae complex</taxon>
    </lineage>
</organism>
<name>A0A1X1ZIP9_9MYCO</name>
<feature type="compositionally biased region" description="Polar residues" evidence="2">
    <location>
        <begin position="496"/>
        <end position="506"/>
    </location>
</feature>
<evidence type="ECO:0000256" key="1">
    <source>
        <dbReference type="SAM" id="Coils"/>
    </source>
</evidence>
<dbReference type="Pfam" id="PF02470">
    <property type="entry name" value="MlaD"/>
    <property type="match status" value="1"/>
</dbReference>
<dbReference type="STRING" id="153971.AWC19_11725"/>
<dbReference type="InterPro" id="IPR052336">
    <property type="entry name" value="MlaD_Phospholipid_Transporter"/>
</dbReference>
<dbReference type="PANTHER" id="PTHR33371">
    <property type="entry name" value="INTERMEMBRANE PHOSPHOLIPID TRANSPORT SYSTEM BINDING PROTEIN MLAD-RELATED"/>
    <property type="match status" value="1"/>
</dbReference>
<keyword evidence="3" id="KW-0472">Membrane</keyword>